<evidence type="ECO:0000313" key="11">
    <source>
        <dbReference type="Proteomes" id="UP001209654"/>
    </source>
</evidence>
<proteinExistence type="inferred from homology"/>
<feature type="domain" description="Enoyl reductase (ER)" evidence="9">
    <location>
        <begin position="32"/>
        <end position="367"/>
    </location>
</feature>
<dbReference type="InterPro" id="IPR020843">
    <property type="entry name" value="ER"/>
</dbReference>
<dbReference type="Gene3D" id="3.90.180.10">
    <property type="entry name" value="Medium-chain alcohol dehydrogenases, catalytic domain"/>
    <property type="match status" value="1"/>
</dbReference>
<dbReference type="InterPro" id="IPR013154">
    <property type="entry name" value="ADH-like_N"/>
</dbReference>
<dbReference type="InterPro" id="IPR002328">
    <property type="entry name" value="ADH_Zn_CS"/>
</dbReference>
<dbReference type="SUPFAM" id="SSF50129">
    <property type="entry name" value="GroES-like"/>
    <property type="match status" value="1"/>
</dbReference>
<dbReference type="Pfam" id="PF00107">
    <property type="entry name" value="ADH_zinc_N"/>
    <property type="match status" value="1"/>
</dbReference>
<dbReference type="Proteomes" id="UP001209654">
    <property type="component" value="Unassembled WGS sequence"/>
</dbReference>
<evidence type="ECO:0000313" key="10">
    <source>
        <dbReference type="EMBL" id="GLB66841.1"/>
    </source>
</evidence>
<evidence type="ECO:0000256" key="8">
    <source>
        <dbReference type="SAM" id="MobiDB-lite"/>
    </source>
</evidence>
<comment type="cofactor">
    <cofactor evidence="1 7">
        <name>Zn(2+)</name>
        <dbReference type="ChEBI" id="CHEBI:29105"/>
    </cofactor>
</comment>
<dbReference type="PROSITE" id="PS00059">
    <property type="entry name" value="ADH_ZINC"/>
    <property type="match status" value="1"/>
</dbReference>
<evidence type="ECO:0000256" key="1">
    <source>
        <dbReference type="ARBA" id="ARBA00001947"/>
    </source>
</evidence>
<evidence type="ECO:0000256" key="5">
    <source>
        <dbReference type="ARBA" id="ARBA00024074"/>
    </source>
</evidence>
<dbReference type="CDD" id="cd05283">
    <property type="entry name" value="CAD1"/>
    <property type="match status" value="1"/>
</dbReference>
<feature type="compositionally biased region" description="Pro residues" evidence="8">
    <location>
        <begin position="1"/>
        <end position="12"/>
    </location>
</feature>
<dbReference type="PANTHER" id="PTHR42683">
    <property type="entry name" value="ALDEHYDE REDUCTASE"/>
    <property type="match status" value="1"/>
</dbReference>
<reference evidence="10 11" key="1">
    <citation type="journal article" date="2023" name="Int. J. Syst. Evol. Microbiol.">
        <title>Arthrobacter mangrovi sp. nov., an actinobacterium isolated from the rhizosphere of a mangrove.</title>
        <authorList>
            <person name="Hamada M."/>
            <person name="Saitou S."/>
            <person name="Enomoto N."/>
            <person name="Nanri K."/>
            <person name="Hidaka K."/>
            <person name="Miura T."/>
            <person name="Tamura T."/>
        </authorList>
    </citation>
    <scope>NUCLEOTIDE SEQUENCE [LARGE SCALE GENOMIC DNA]</scope>
    <source>
        <strain evidence="10 11">NBRC 112813</strain>
    </source>
</reference>
<dbReference type="InterPro" id="IPR013149">
    <property type="entry name" value="ADH-like_C"/>
</dbReference>
<comment type="similarity">
    <text evidence="7">Belongs to the zinc-containing alcohol dehydrogenase family.</text>
</comment>
<keyword evidence="4" id="KW-0560">Oxidoreductase</keyword>
<keyword evidence="11" id="KW-1185">Reference proteome</keyword>
<evidence type="ECO:0000256" key="6">
    <source>
        <dbReference type="ARBA" id="ARBA00048262"/>
    </source>
</evidence>
<keyword evidence="2 7" id="KW-0479">Metal-binding</keyword>
<dbReference type="Gene3D" id="3.40.50.720">
    <property type="entry name" value="NAD(P)-binding Rossmann-like Domain"/>
    <property type="match status" value="1"/>
</dbReference>
<dbReference type="RefSeq" id="WP_264794991.1">
    <property type="nucleotide sequence ID" value="NZ_BRVS01000005.1"/>
</dbReference>
<comment type="catalytic activity">
    <reaction evidence="6">
        <text>a primary alcohol + NADP(+) = an aldehyde + NADPH + H(+)</text>
        <dbReference type="Rhea" id="RHEA:15937"/>
        <dbReference type="ChEBI" id="CHEBI:15378"/>
        <dbReference type="ChEBI" id="CHEBI:15734"/>
        <dbReference type="ChEBI" id="CHEBI:17478"/>
        <dbReference type="ChEBI" id="CHEBI:57783"/>
        <dbReference type="ChEBI" id="CHEBI:58349"/>
        <dbReference type="EC" id="1.1.1.2"/>
    </reaction>
</comment>
<evidence type="ECO:0000259" key="9">
    <source>
        <dbReference type="SMART" id="SM00829"/>
    </source>
</evidence>
<dbReference type="InterPro" id="IPR036291">
    <property type="entry name" value="NAD(P)-bd_dom_sf"/>
</dbReference>
<evidence type="ECO:0000256" key="4">
    <source>
        <dbReference type="ARBA" id="ARBA00023002"/>
    </source>
</evidence>
<accession>A0ABQ5MSC1</accession>
<sequence>MTLGRPAPPPLGKPLSDPAAGRGGPTVAAYGATSADSGLVPLKIGRREPGPHDVQISIAYCGLCHSDVHSTRGEWRPQRYPLVPGHEIVGRVTAIGADVTLFGPGDLVGVGCMVDSCRSCASCEEGLEQYCEEGSVGTYGAADRRHAGETTQGGYATSIVVDENFCLRMPANLDPAAAAPLLCAGITTYSPMRYFGVQPGDRVGVVGLGGLGHMAVKLAKAMGAGVTVFTASPEKAEAAMLLGADSVVVSGDAAAMAEAAESVDLVIDTVAASHDLVPYLRTLRRDGALIQLGVPGEDMPPIPVGVLMRRRIAYASSLIGGISETQELLDFCAEHEITADVELVAAPQLNQAFDRMVAGDVKYRFVLDIESLKENA</sequence>
<dbReference type="EMBL" id="BRVS01000005">
    <property type="protein sequence ID" value="GLB66841.1"/>
    <property type="molecule type" value="Genomic_DNA"/>
</dbReference>
<keyword evidence="3 7" id="KW-0862">Zinc</keyword>
<gene>
    <name evidence="10" type="primary">adhC1</name>
    <name evidence="10" type="ORF">AHIS1636_12800</name>
</gene>
<dbReference type="InterPro" id="IPR011032">
    <property type="entry name" value="GroES-like_sf"/>
</dbReference>
<protein>
    <recommendedName>
        <fullName evidence="5">alcohol dehydrogenase (NADP(+))</fullName>
        <ecNumber evidence="5">1.1.1.2</ecNumber>
    </recommendedName>
</protein>
<dbReference type="InterPro" id="IPR029752">
    <property type="entry name" value="D-isomer_DH_CS1"/>
</dbReference>
<dbReference type="SUPFAM" id="SSF51735">
    <property type="entry name" value="NAD(P)-binding Rossmann-fold domains"/>
    <property type="match status" value="1"/>
</dbReference>
<evidence type="ECO:0000256" key="3">
    <source>
        <dbReference type="ARBA" id="ARBA00022833"/>
    </source>
</evidence>
<comment type="caution">
    <text evidence="10">The sequence shown here is derived from an EMBL/GenBank/DDBJ whole genome shotgun (WGS) entry which is preliminary data.</text>
</comment>
<dbReference type="EC" id="1.1.1.2" evidence="5"/>
<dbReference type="Pfam" id="PF08240">
    <property type="entry name" value="ADH_N"/>
    <property type="match status" value="1"/>
</dbReference>
<dbReference type="InterPro" id="IPR047109">
    <property type="entry name" value="CAD-like"/>
</dbReference>
<feature type="region of interest" description="Disordered" evidence="8">
    <location>
        <begin position="1"/>
        <end position="25"/>
    </location>
</feature>
<name>A0ABQ5MSC1_9MICC</name>
<dbReference type="SMART" id="SM00829">
    <property type="entry name" value="PKS_ER"/>
    <property type="match status" value="1"/>
</dbReference>
<dbReference type="PROSITE" id="PS00065">
    <property type="entry name" value="D_2_HYDROXYACID_DH_1"/>
    <property type="match status" value="1"/>
</dbReference>
<evidence type="ECO:0000256" key="2">
    <source>
        <dbReference type="ARBA" id="ARBA00022723"/>
    </source>
</evidence>
<evidence type="ECO:0000256" key="7">
    <source>
        <dbReference type="RuleBase" id="RU361277"/>
    </source>
</evidence>
<organism evidence="10 11">
    <name type="scientific">Arthrobacter mangrovi</name>
    <dbReference type="NCBI Taxonomy" id="2966350"/>
    <lineage>
        <taxon>Bacteria</taxon>
        <taxon>Bacillati</taxon>
        <taxon>Actinomycetota</taxon>
        <taxon>Actinomycetes</taxon>
        <taxon>Micrococcales</taxon>
        <taxon>Micrococcaceae</taxon>
        <taxon>Arthrobacter</taxon>
    </lineage>
</organism>